<evidence type="ECO:0000313" key="5">
    <source>
        <dbReference type="Proteomes" id="UP001197093"/>
    </source>
</evidence>
<feature type="domain" description="C2H2-type" evidence="3">
    <location>
        <begin position="622"/>
        <end position="658"/>
    </location>
</feature>
<feature type="region of interest" description="Disordered" evidence="2">
    <location>
        <begin position="143"/>
        <end position="187"/>
    </location>
</feature>
<keyword evidence="5" id="KW-1185">Reference proteome</keyword>
<evidence type="ECO:0000256" key="2">
    <source>
        <dbReference type="SAM" id="MobiDB-lite"/>
    </source>
</evidence>
<feature type="compositionally biased region" description="Low complexity" evidence="2">
    <location>
        <begin position="11"/>
        <end position="23"/>
    </location>
</feature>
<dbReference type="PROSITE" id="PS00028">
    <property type="entry name" value="ZINC_FINGER_C2H2_1"/>
    <property type="match status" value="1"/>
</dbReference>
<dbReference type="InterPro" id="IPR051061">
    <property type="entry name" value="Zinc_finger_trans_reg"/>
</dbReference>
<dbReference type="PANTHER" id="PTHR46179">
    <property type="entry name" value="ZINC FINGER PROTEIN"/>
    <property type="match status" value="1"/>
</dbReference>
<feature type="compositionally biased region" description="Polar residues" evidence="2">
    <location>
        <begin position="152"/>
        <end position="175"/>
    </location>
</feature>
<feature type="region of interest" description="Disordered" evidence="2">
    <location>
        <begin position="407"/>
        <end position="439"/>
    </location>
</feature>
<keyword evidence="1" id="KW-0863">Zinc-finger</keyword>
<accession>A0AAD4F6X9</accession>
<dbReference type="PANTHER" id="PTHR46179:SF19">
    <property type="entry name" value="C2H2 FINGER DOMAIN TRANSCRIPTION FACTOR (EUROFUNG)-RELATED"/>
    <property type="match status" value="1"/>
</dbReference>
<dbReference type="GO" id="GO:0005634">
    <property type="term" value="C:nucleus"/>
    <property type="evidence" value="ECO:0007669"/>
    <property type="project" value="TreeGrafter"/>
</dbReference>
<dbReference type="AlphaFoldDB" id="A0AAD4F6X9"/>
<dbReference type="PROSITE" id="PS50157">
    <property type="entry name" value="ZINC_FINGER_C2H2_2"/>
    <property type="match status" value="1"/>
</dbReference>
<feature type="region of interest" description="Disordered" evidence="2">
    <location>
        <begin position="240"/>
        <end position="310"/>
    </location>
</feature>
<evidence type="ECO:0000313" key="4">
    <source>
        <dbReference type="EMBL" id="KAG7294252.1"/>
    </source>
</evidence>
<organism evidence="4 5">
    <name type="scientific">Staphylotrichum longicolle</name>
    <dbReference type="NCBI Taxonomy" id="669026"/>
    <lineage>
        <taxon>Eukaryota</taxon>
        <taxon>Fungi</taxon>
        <taxon>Dikarya</taxon>
        <taxon>Ascomycota</taxon>
        <taxon>Pezizomycotina</taxon>
        <taxon>Sordariomycetes</taxon>
        <taxon>Sordariomycetidae</taxon>
        <taxon>Sordariales</taxon>
        <taxon>Chaetomiaceae</taxon>
        <taxon>Staphylotrichum</taxon>
    </lineage>
</organism>
<feature type="region of interest" description="Disordered" evidence="2">
    <location>
        <begin position="1"/>
        <end position="23"/>
    </location>
</feature>
<sequence>MTLNQSRPLFQQQYPSQQQHQHHLQPAPVFYDYPAHHTTSPFDSNNPSDLDFDLDFDAANLNYQSVSSSPVSTQSILSQFSTPLSAFDSIPTPTLAEPSLFPSSRQSSQPFHETSAPLFAHADAMQTEAWMPNGQLTPRSVGRFSHQRDTSRSSMGSNGPVSPFSHNISNPQIATHDSGDSFSHGLPGADDLSNYQLAAKSFPGVTHDNFYTTLPAYGAADGTGIPPYPYLATAPRRRNDRGVLPQSEHPIGQGRPQPVSHPVSVASLSPGEHEEDRKHGIGELNSTLDGYLSSEPHSPCADEAAMPPVPKLDRTMTDAYTDELYSPNFTITSSSSGQASISPTSDLFNQRLQAANNQHLTAVTNSPVSATSRDRSPFRQGSPLAPMPMHDFPSAAMGPAQVRFGSAQQLREQNKAMRDAQAVRQQIARSAATSTPQTISPKDAMLEFHEPEGDANFPLFPQQNNNGFNADAINKAAAAQSQQVFSGLPMDTSTFNNFLASATSMPTAMQVPQQYPFMAHQRSHSAVPSTSNVSVATSRLGSADTGATESAHGTPQRPMDTRADGGTYTCTYHGCTLRFETPALLQKHKREGHRQAHGLNGARRPDAPGMTSTLLNTQAGPHRCDRINPSTGKPCNTVFSRPYDLTRHEDTIHNARKQKVRCDLCTDEKTFSRADAPTRHYRVCHPDVDFPGKQRRRGGHNM</sequence>
<dbReference type="GO" id="GO:0008270">
    <property type="term" value="F:zinc ion binding"/>
    <property type="evidence" value="ECO:0007669"/>
    <property type="project" value="UniProtKB-KW"/>
</dbReference>
<feature type="compositionally biased region" description="Basic and acidic residues" evidence="2">
    <location>
        <begin position="271"/>
        <end position="281"/>
    </location>
</feature>
<evidence type="ECO:0000256" key="1">
    <source>
        <dbReference type="PROSITE-ProRule" id="PRU00042"/>
    </source>
</evidence>
<feature type="region of interest" description="Disordered" evidence="2">
    <location>
        <begin position="526"/>
        <end position="562"/>
    </location>
</feature>
<proteinExistence type="predicted"/>
<dbReference type="SMART" id="SM00355">
    <property type="entry name" value="ZnF_C2H2"/>
    <property type="match status" value="3"/>
</dbReference>
<protein>
    <recommendedName>
        <fullName evidence="3">C2H2-type domain-containing protein</fullName>
    </recommendedName>
</protein>
<feature type="compositionally biased region" description="Polar residues" evidence="2">
    <location>
        <begin position="1"/>
        <end position="10"/>
    </location>
</feature>
<comment type="caution">
    <text evidence="4">The sequence shown here is derived from an EMBL/GenBank/DDBJ whole genome shotgun (WGS) entry which is preliminary data.</text>
</comment>
<dbReference type="InterPro" id="IPR013087">
    <property type="entry name" value="Znf_C2H2_type"/>
</dbReference>
<dbReference type="EMBL" id="JAHCVI010000001">
    <property type="protein sequence ID" value="KAG7294252.1"/>
    <property type="molecule type" value="Genomic_DNA"/>
</dbReference>
<dbReference type="Proteomes" id="UP001197093">
    <property type="component" value="Unassembled WGS sequence"/>
</dbReference>
<feature type="compositionally biased region" description="Polar residues" evidence="2">
    <location>
        <begin position="526"/>
        <end position="553"/>
    </location>
</feature>
<keyword evidence="1" id="KW-0479">Metal-binding</keyword>
<feature type="compositionally biased region" description="Polar residues" evidence="2">
    <location>
        <begin position="423"/>
        <end position="439"/>
    </location>
</feature>
<reference evidence="4" key="1">
    <citation type="submission" date="2023-02" db="EMBL/GenBank/DDBJ databases">
        <authorList>
            <person name="Palmer J.M."/>
        </authorList>
    </citation>
    <scope>NUCLEOTIDE SEQUENCE</scope>
    <source>
        <strain evidence="4">FW57</strain>
    </source>
</reference>
<name>A0AAD4F6X9_9PEZI</name>
<dbReference type="Gene3D" id="3.30.160.60">
    <property type="entry name" value="Classic Zinc Finger"/>
    <property type="match status" value="1"/>
</dbReference>
<keyword evidence="1" id="KW-0862">Zinc</keyword>
<dbReference type="GO" id="GO:0006357">
    <property type="term" value="P:regulation of transcription by RNA polymerase II"/>
    <property type="evidence" value="ECO:0007669"/>
    <property type="project" value="TreeGrafter"/>
</dbReference>
<evidence type="ECO:0000259" key="3">
    <source>
        <dbReference type="PROSITE" id="PS50157"/>
    </source>
</evidence>
<gene>
    <name evidence="4" type="ORF">NEMBOFW57_004322</name>
</gene>